<keyword evidence="2" id="KW-0472">Membrane</keyword>
<evidence type="ECO:0000313" key="3">
    <source>
        <dbReference type="EMBL" id="GID15990.1"/>
    </source>
</evidence>
<dbReference type="EMBL" id="BOMB01000050">
    <property type="protein sequence ID" value="GID15990.1"/>
    <property type="molecule type" value="Genomic_DNA"/>
</dbReference>
<evidence type="ECO:0008006" key="5">
    <source>
        <dbReference type="Google" id="ProtNLM"/>
    </source>
</evidence>
<keyword evidence="2" id="KW-0812">Transmembrane</keyword>
<reference evidence="3" key="1">
    <citation type="submission" date="2021-01" db="EMBL/GenBank/DDBJ databases">
        <title>Whole genome shotgun sequence of Actinocatenispora rupis NBRC 107355.</title>
        <authorList>
            <person name="Komaki H."/>
            <person name="Tamura T."/>
        </authorList>
    </citation>
    <scope>NUCLEOTIDE SEQUENCE</scope>
    <source>
        <strain evidence="3">NBRC 107355</strain>
    </source>
</reference>
<gene>
    <name evidence="3" type="ORF">Aru02nite_68790</name>
</gene>
<organism evidence="3 4">
    <name type="scientific">Actinocatenispora rupis</name>
    <dbReference type="NCBI Taxonomy" id="519421"/>
    <lineage>
        <taxon>Bacteria</taxon>
        <taxon>Bacillati</taxon>
        <taxon>Actinomycetota</taxon>
        <taxon>Actinomycetes</taxon>
        <taxon>Micromonosporales</taxon>
        <taxon>Micromonosporaceae</taxon>
        <taxon>Actinocatenispora</taxon>
    </lineage>
</organism>
<evidence type="ECO:0000256" key="2">
    <source>
        <dbReference type="SAM" id="Phobius"/>
    </source>
</evidence>
<protein>
    <recommendedName>
        <fullName evidence="5">DUF4229 domain-containing protein</fullName>
    </recommendedName>
</protein>
<keyword evidence="4" id="KW-1185">Reference proteome</keyword>
<name>A0A8J3J6Y2_9ACTN</name>
<feature type="compositionally biased region" description="Basic residues" evidence="1">
    <location>
        <begin position="64"/>
        <end position="74"/>
    </location>
</feature>
<feature type="transmembrane region" description="Helical" evidence="2">
    <location>
        <begin position="7"/>
        <end position="23"/>
    </location>
</feature>
<evidence type="ECO:0000313" key="4">
    <source>
        <dbReference type="Proteomes" id="UP000612808"/>
    </source>
</evidence>
<evidence type="ECO:0000256" key="1">
    <source>
        <dbReference type="SAM" id="MobiDB-lite"/>
    </source>
</evidence>
<comment type="caution">
    <text evidence="3">The sequence shown here is derived from an EMBL/GenBank/DDBJ whole genome shotgun (WGS) entry which is preliminary data.</text>
</comment>
<dbReference type="Pfam" id="PF14012">
    <property type="entry name" value="DUF4229"/>
    <property type="match status" value="1"/>
</dbReference>
<proteinExistence type="predicted"/>
<dbReference type="AlphaFoldDB" id="A0A8J3J6Y2"/>
<dbReference type="InterPro" id="IPR025323">
    <property type="entry name" value="DUF4229"/>
</dbReference>
<dbReference type="Proteomes" id="UP000612808">
    <property type="component" value="Unassembled WGS sequence"/>
</dbReference>
<feature type="region of interest" description="Disordered" evidence="1">
    <location>
        <begin position="61"/>
        <end position="84"/>
    </location>
</feature>
<keyword evidence="2" id="KW-1133">Transmembrane helix</keyword>
<sequence>MSPAIKYTLGRVGLFVVIAAALLPFRLNLFLDLMIALLVSMPLSYFLLKRWREQMAEKIDDSMRKRKDEKKKLRAALSGDDDRA</sequence>
<feature type="transmembrane region" description="Helical" evidence="2">
    <location>
        <begin position="29"/>
        <end position="48"/>
    </location>
</feature>
<accession>A0A8J3J6Y2</accession>
<dbReference type="RefSeq" id="WP_203664544.1">
    <property type="nucleotide sequence ID" value="NZ_BAAAZM010000001.1"/>
</dbReference>